<reference evidence="1 2" key="1">
    <citation type="journal article" date="2016" name="Nat. Commun.">
        <title>Thousands of microbial genomes shed light on interconnected biogeochemical processes in an aquifer system.</title>
        <authorList>
            <person name="Anantharaman K."/>
            <person name="Brown C.T."/>
            <person name="Hug L.A."/>
            <person name="Sharon I."/>
            <person name="Castelle C.J."/>
            <person name="Probst A.J."/>
            <person name="Thomas B.C."/>
            <person name="Singh A."/>
            <person name="Wilkins M.J."/>
            <person name="Karaoz U."/>
            <person name="Brodie E.L."/>
            <person name="Williams K.H."/>
            <person name="Hubbard S.S."/>
            <person name="Banfield J.F."/>
        </authorList>
    </citation>
    <scope>NUCLEOTIDE SEQUENCE [LARGE SCALE GENOMIC DNA]</scope>
</reference>
<sequence>MNIFLKIEGADQQQIQRYTEIIRVLLEKGALDGVRSGSTILHFDAEGIFMGVELDYWPWKRRKHT</sequence>
<evidence type="ECO:0000313" key="1">
    <source>
        <dbReference type="EMBL" id="OGM12443.1"/>
    </source>
</evidence>
<evidence type="ECO:0000313" key="2">
    <source>
        <dbReference type="Proteomes" id="UP000179013"/>
    </source>
</evidence>
<dbReference type="AlphaFoldDB" id="A0A1F7XBV5"/>
<proteinExistence type="predicted"/>
<comment type="caution">
    <text evidence="1">The sequence shown here is derived from an EMBL/GenBank/DDBJ whole genome shotgun (WGS) entry which is preliminary data.</text>
</comment>
<organism evidence="1 2">
    <name type="scientific">Candidatus Woesebacteria bacterium RBG_16_39_8b</name>
    <dbReference type="NCBI Taxonomy" id="1802482"/>
    <lineage>
        <taxon>Bacteria</taxon>
        <taxon>Candidatus Woeseibacteriota</taxon>
    </lineage>
</organism>
<name>A0A1F7XBV5_9BACT</name>
<protein>
    <submittedName>
        <fullName evidence="1">Uncharacterized protein</fullName>
    </submittedName>
</protein>
<dbReference type="EMBL" id="MGFU01000041">
    <property type="protein sequence ID" value="OGM12443.1"/>
    <property type="molecule type" value="Genomic_DNA"/>
</dbReference>
<dbReference type="Proteomes" id="UP000179013">
    <property type="component" value="Unassembled WGS sequence"/>
</dbReference>
<gene>
    <name evidence="1" type="ORF">A2V80_03495</name>
</gene>
<accession>A0A1F7XBV5</accession>